<evidence type="ECO:0000313" key="2">
    <source>
        <dbReference type="Proteomes" id="UP000054032"/>
    </source>
</evidence>
<accession>W6YLM7</accession>
<organism evidence="1 2">
    <name type="scientific">Bipolaris oryzae ATCC 44560</name>
    <dbReference type="NCBI Taxonomy" id="930090"/>
    <lineage>
        <taxon>Eukaryota</taxon>
        <taxon>Fungi</taxon>
        <taxon>Dikarya</taxon>
        <taxon>Ascomycota</taxon>
        <taxon>Pezizomycotina</taxon>
        <taxon>Dothideomycetes</taxon>
        <taxon>Pleosporomycetidae</taxon>
        <taxon>Pleosporales</taxon>
        <taxon>Pleosporineae</taxon>
        <taxon>Pleosporaceae</taxon>
        <taxon>Bipolaris</taxon>
    </lineage>
</organism>
<evidence type="ECO:0000313" key="1">
    <source>
        <dbReference type="EMBL" id="EUC40112.1"/>
    </source>
</evidence>
<dbReference type="Proteomes" id="UP000054032">
    <property type="component" value="Unassembled WGS sequence"/>
</dbReference>
<dbReference type="HOGENOM" id="CLU_2564547_0_0_1"/>
<sequence>HDLTLRIEKVLNINVLFWGLVIKNTSSLPSSVVERVTSNDEVVSSILAEGILFATQGWSSPQTTIMQLFGQYEHSHFYLHRY</sequence>
<dbReference type="RefSeq" id="XP_007693373.1">
    <property type="nucleotide sequence ID" value="XM_007695183.1"/>
</dbReference>
<name>W6YLM7_COCMI</name>
<feature type="non-terminal residue" evidence="1">
    <location>
        <position position="1"/>
    </location>
</feature>
<proteinExistence type="predicted"/>
<dbReference type="AlphaFoldDB" id="W6YLM7"/>
<keyword evidence="2" id="KW-1185">Reference proteome</keyword>
<gene>
    <name evidence="1" type="ORF">COCMIDRAFT_109628</name>
</gene>
<protein>
    <submittedName>
        <fullName evidence="1">Uncharacterized protein</fullName>
    </submittedName>
</protein>
<dbReference type="GeneID" id="19119470"/>
<dbReference type="KEGG" id="bor:COCMIDRAFT_109628"/>
<reference evidence="1 2" key="1">
    <citation type="journal article" date="2013" name="PLoS Genet.">
        <title>Comparative genome structure, secondary metabolite, and effector coding capacity across Cochliobolus pathogens.</title>
        <authorList>
            <person name="Condon B.J."/>
            <person name="Leng Y."/>
            <person name="Wu D."/>
            <person name="Bushley K.E."/>
            <person name="Ohm R.A."/>
            <person name="Otillar R."/>
            <person name="Martin J."/>
            <person name="Schackwitz W."/>
            <person name="Grimwood J."/>
            <person name="MohdZainudin N."/>
            <person name="Xue C."/>
            <person name="Wang R."/>
            <person name="Manning V.A."/>
            <person name="Dhillon B."/>
            <person name="Tu Z.J."/>
            <person name="Steffenson B.J."/>
            <person name="Salamov A."/>
            <person name="Sun H."/>
            <person name="Lowry S."/>
            <person name="LaButti K."/>
            <person name="Han J."/>
            <person name="Copeland A."/>
            <person name="Lindquist E."/>
            <person name="Barry K."/>
            <person name="Schmutz J."/>
            <person name="Baker S.E."/>
            <person name="Ciuffetti L.M."/>
            <person name="Grigoriev I.V."/>
            <person name="Zhong S."/>
            <person name="Turgeon B.G."/>
        </authorList>
    </citation>
    <scope>NUCLEOTIDE SEQUENCE [LARGE SCALE GENOMIC DNA]</scope>
    <source>
        <strain evidence="1 2">ATCC 44560</strain>
    </source>
</reference>
<dbReference type="EMBL" id="KI964197">
    <property type="protein sequence ID" value="EUC40112.1"/>
    <property type="molecule type" value="Genomic_DNA"/>
</dbReference>